<gene>
    <name evidence="1" type="ORF">VIBC2010_19565</name>
</gene>
<proteinExistence type="predicted"/>
<dbReference type="STRING" id="796620.VIBC2010_19565"/>
<comment type="caution">
    <text evidence="1">The sequence shown here is derived from an EMBL/GenBank/DDBJ whole genome shotgun (WGS) entry which is preliminary data.</text>
</comment>
<name>E3BP76_9VIBR</name>
<accession>E3BP76</accession>
<organism evidence="1 2">
    <name type="scientific">Vibrio caribbeanicus ATCC BAA-2122</name>
    <dbReference type="NCBI Taxonomy" id="796620"/>
    <lineage>
        <taxon>Bacteria</taxon>
        <taxon>Pseudomonadati</taxon>
        <taxon>Pseudomonadota</taxon>
        <taxon>Gammaproteobacteria</taxon>
        <taxon>Vibrionales</taxon>
        <taxon>Vibrionaceae</taxon>
        <taxon>Vibrio</taxon>
    </lineage>
</organism>
<dbReference type="EMBL" id="AEIU01000099">
    <property type="protein sequence ID" value="EFP95208.1"/>
    <property type="molecule type" value="Genomic_DNA"/>
</dbReference>
<dbReference type="Proteomes" id="UP000002943">
    <property type="component" value="Unassembled WGS sequence"/>
</dbReference>
<evidence type="ECO:0000313" key="2">
    <source>
        <dbReference type="Proteomes" id="UP000002943"/>
    </source>
</evidence>
<reference evidence="1 2" key="1">
    <citation type="journal article" date="2012" name="Int. J. Syst. Evol. Microbiol.">
        <title>Vibrio caribbeanicus sp. nov., isolated from the marine sponge Scleritoderma cyanea.</title>
        <authorList>
            <person name="Hoffmann M."/>
            <person name="Monday S.R."/>
            <person name="Allard M.W."/>
            <person name="Strain E.A."/>
            <person name="Whittaker P."/>
            <person name="Naum M."/>
            <person name="McCarthy P.J."/>
            <person name="Lopez J.V."/>
            <person name="Fischer M."/>
            <person name="Brown E.W."/>
        </authorList>
    </citation>
    <scope>NUCLEOTIDE SEQUENCE [LARGE SCALE GENOMIC DNA]</scope>
    <source>
        <strain evidence="1 2">ATCC BAA-2122</strain>
    </source>
</reference>
<dbReference type="AlphaFoldDB" id="E3BP76"/>
<evidence type="ECO:0000313" key="1">
    <source>
        <dbReference type="EMBL" id="EFP95208.1"/>
    </source>
</evidence>
<evidence type="ECO:0008006" key="3">
    <source>
        <dbReference type="Google" id="ProtNLM"/>
    </source>
</evidence>
<sequence>MSSASNSDTQSGGWGPKDYGLFRNNCQDFADAMRGTFNRK</sequence>
<keyword evidence="2" id="KW-1185">Reference proteome</keyword>
<protein>
    <recommendedName>
        <fullName evidence="3">PPPDE domain-containing protein</fullName>
    </recommendedName>
</protein>